<organism evidence="2 3">
    <name type="scientific">Papilio machaon</name>
    <name type="common">Old World swallowtail butterfly</name>
    <dbReference type="NCBI Taxonomy" id="76193"/>
    <lineage>
        <taxon>Eukaryota</taxon>
        <taxon>Metazoa</taxon>
        <taxon>Ecdysozoa</taxon>
        <taxon>Arthropoda</taxon>
        <taxon>Hexapoda</taxon>
        <taxon>Insecta</taxon>
        <taxon>Pterygota</taxon>
        <taxon>Neoptera</taxon>
        <taxon>Endopterygota</taxon>
        <taxon>Lepidoptera</taxon>
        <taxon>Glossata</taxon>
        <taxon>Ditrysia</taxon>
        <taxon>Papilionoidea</taxon>
        <taxon>Papilionidae</taxon>
        <taxon>Papilioninae</taxon>
        <taxon>Papilio</taxon>
    </lineage>
</organism>
<evidence type="ECO:0000313" key="2">
    <source>
        <dbReference type="EMBL" id="KPJ17480.1"/>
    </source>
</evidence>
<feature type="compositionally biased region" description="Basic and acidic residues" evidence="1">
    <location>
        <begin position="302"/>
        <end position="350"/>
    </location>
</feature>
<protein>
    <recommendedName>
        <fullName evidence="4">Genetic suppressor element 1</fullName>
    </recommendedName>
</protein>
<accession>A0A0N0PDK1</accession>
<feature type="compositionally biased region" description="Basic and acidic residues" evidence="1">
    <location>
        <begin position="367"/>
        <end position="385"/>
    </location>
</feature>
<dbReference type="AlphaFoldDB" id="A0A0N0PDK1"/>
<sequence>MDYRAPHPMMNVGAPYFPHPGVSANKIAKRTELAPNKGGPFAAALRTLAKNAGPDTKDGGGGGTGGAGAGEGKEKAPPVSKRASPHHLPASGFQPYRPDDRLSHPAAAAAAAASFPLLEPAAYSPYAHPGLYSSAALQYRCVGGGGGSGGAGAGEGKEKAPPVSKRASPHHLPASGFQPYRPDDRLSHPAAAAAAAASFPLLEPAAYSPYAHPGLYSSAALQYRLAAEEQMYLERVFRSGVGVGVGWLPPYALYPPLAPPLPLVPHAPHPAHAAHAAHAHAASHAAHAQHAQHASHAAHAAHLQEDREKEIAMQRERDREREREREREQREKEQRERVARDKETRREEQRSAAAYGGRAPLLYRPFRPYETDLAHEHTDPERGESNADAPA</sequence>
<evidence type="ECO:0008006" key="4">
    <source>
        <dbReference type="Google" id="ProtNLM"/>
    </source>
</evidence>
<dbReference type="PANTHER" id="PTHR40240:SF1">
    <property type="entry name" value="PLEXUS, ISOFORM A"/>
    <property type="match status" value="1"/>
</dbReference>
<evidence type="ECO:0000313" key="3">
    <source>
        <dbReference type="Proteomes" id="UP000053240"/>
    </source>
</evidence>
<dbReference type="STRING" id="76193.A0A0N0PDK1"/>
<name>A0A0N0PDK1_PAPMA</name>
<feature type="region of interest" description="Disordered" evidence="1">
    <location>
        <begin position="146"/>
        <end position="183"/>
    </location>
</feature>
<feature type="region of interest" description="Disordered" evidence="1">
    <location>
        <begin position="268"/>
        <end position="391"/>
    </location>
</feature>
<feature type="compositionally biased region" description="Gly residues" evidence="1">
    <location>
        <begin position="59"/>
        <end position="70"/>
    </location>
</feature>
<proteinExistence type="predicted"/>
<evidence type="ECO:0000256" key="1">
    <source>
        <dbReference type="SAM" id="MobiDB-lite"/>
    </source>
</evidence>
<dbReference type="PANTHER" id="PTHR40240">
    <property type="entry name" value="PLEXUS, ISOFORM A"/>
    <property type="match status" value="1"/>
</dbReference>
<feature type="compositionally biased region" description="Low complexity" evidence="1">
    <location>
        <begin position="269"/>
        <end position="301"/>
    </location>
</feature>
<dbReference type="EMBL" id="KQ460141">
    <property type="protein sequence ID" value="KPJ17480.1"/>
    <property type="molecule type" value="Genomic_DNA"/>
</dbReference>
<reference evidence="2 3" key="1">
    <citation type="journal article" date="2015" name="Nat. Commun.">
        <title>Outbred genome sequencing and CRISPR/Cas9 gene editing in butterflies.</title>
        <authorList>
            <person name="Li X."/>
            <person name="Fan D."/>
            <person name="Zhang W."/>
            <person name="Liu G."/>
            <person name="Zhang L."/>
            <person name="Zhao L."/>
            <person name="Fang X."/>
            <person name="Chen L."/>
            <person name="Dong Y."/>
            <person name="Chen Y."/>
            <person name="Ding Y."/>
            <person name="Zhao R."/>
            <person name="Feng M."/>
            <person name="Zhu Y."/>
            <person name="Feng Y."/>
            <person name="Jiang X."/>
            <person name="Zhu D."/>
            <person name="Xiang H."/>
            <person name="Feng X."/>
            <person name="Li S."/>
            <person name="Wang J."/>
            <person name="Zhang G."/>
            <person name="Kronforst M.R."/>
            <person name="Wang W."/>
        </authorList>
    </citation>
    <scope>NUCLEOTIDE SEQUENCE [LARGE SCALE GENOMIC DNA]</scope>
    <source>
        <strain evidence="2">Ya'a_city_454_Pm</strain>
        <tissue evidence="2">Whole body</tissue>
    </source>
</reference>
<dbReference type="InParanoid" id="A0A0N0PDK1"/>
<dbReference type="Proteomes" id="UP000053240">
    <property type="component" value="Unassembled WGS sequence"/>
</dbReference>
<feature type="region of interest" description="Disordered" evidence="1">
    <location>
        <begin position="48"/>
        <end position="101"/>
    </location>
</feature>
<keyword evidence="3" id="KW-1185">Reference proteome</keyword>
<gene>
    <name evidence="2" type="ORF">RR48_03643</name>
</gene>